<dbReference type="PANTHER" id="PTHR34789">
    <property type="entry name" value="EXPRESSED PROTEIN"/>
    <property type="match status" value="1"/>
</dbReference>
<accession>A0A7I8K6Y5</accession>
<dbReference type="EMBL" id="LR746265">
    <property type="protein sequence ID" value="CAA7392362.1"/>
    <property type="molecule type" value="Genomic_DNA"/>
</dbReference>
<keyword evidence="3" id="KW-1185">Reference proteome</keyword>
<evidence type="ECO:0000313" key="2">
    <source>
        <dbReference type="EMBL" id="CAA7392362.1"/>
    </source>
</evidence>
<protein>
    <submittedName>
        <fullName evidence="2">Uncharacterized protein</fullName>
    </submittedName>
</protein>
<dbReference type="OrthoDB" id="1107388at2759"/>
<gene>
    <name evidence="2" type="ORF">SI8410_02003498</name>
</gene>
<evidence type="ECO:0000313" key="3">
    <source>
        <dbReference type="Proteomes" id="UP000663760"/>
    </source>
</evidence>
<sequence length="165" mass="16381">MTTAPRRILVAALLLLAAVVCNGASGEFDDAFTTFPQGPLPKSAGGGAGGFAIPGWAGVGGFGFPGWAGGNWMPSFPDAGHGGRWGGNMGAGWGGGAFGGAGAGGFGGMMRPSVICSERGPCFRKRVTCPAKCFSSYSRHGKNFGGGGGGGGCTIDCKKRCTAYC</sequence>
<feature type="signal peptide" evidence="1">
    <location>
        <begin position="1"/>
        <end position="23"/>
    </location>
</feature>
<name>A0A7I8K6Y5_SPIIN</name>
<dbReference type="Proteomes" id="UP000663760">
    <property type="component" value="Chromosome 2"/>
</dbReference>
<evidence type="ECO:0000256" key="1">
    <source>
        <dbReference type="SAM" id="SignalP"/>
    </source>
</evidence>
<dbReference type="AlphaFoldDB" id="A0A7I8K6Y5"/>
<reference evidence="2" key="1">
    <citation type="submission" date="2020-02" db="EMBL/GenBank/DDBJ databases">
        <authorList>
            <person name="Scholz U."/>
            <person name="Mascher M."/>
            <person name="Fiebig A."/>
        </authorList>
    </citation>
    <scope>NUCLEOTIDE SEQUENCE</scope>
</reference>
<feature type="chain" id="PRO_5029754612" evidence="1">
    <location>
        <begin position="24"/>
        <end position="165"/>
    </location>
</feature>
<dbReference type="PANTHER" id="PTHR34789:SF1">
    <property type="entry name" value="EXPRESSED PROTEIN"/>
    <property type="match status" value="1"/>
</dbReference>
<keyword evidence="1" id="KW-0732">Signal</keyword>
<proteinExistence type="predicted"/>
<organism evidence="2 3">
    <name type="scientific">Spirodela intermedia</name>
    <name type="common">Intermediate duckweed</name>
    <dbReference type="NCBI Taxonomy" id="51605"/>
    <lineage>
        <taxon>Eukaryota</taxon>
        <taxon>Viridiplantae</taxon>
        <taxon>Streptophyta</taxon>
        <taxon>Embryophyta</taxon>
        <taxon>Tracheophyta</taxon>
        <taxon>Spermatophyta</taxon>
        <taxon>Magnoliopsida</taxon>
        <taxon>Liliopsida</taxon>
        <taxon>Araceae</taxon>
        <taxon>Lemnoideae</taxon>
        <taxon>Spirodela</taxon>
    </lineage>
</organism>